<accession>C3TWR7</accession>
<dbReference type="Proteomes" id="UP000203846">
    <property type="component" value="Segment"/>
</dbReference>
<dbReference type="EMBL" id="FJ227128">
    <property type="protein sequence ID" value="ACO53459.1"/>
    <property type="molecule type" value="Genomic_DNA"/>
</dbReference>
<proteinExistence type="predicted"/>
<organism evidence="1 2">
    <name type="scientific">Euproctis pseudoconspersa nucleopolyhedrovirus</name>
    <dbReference type="NCBI Taxonomy" id="307467"/>
    <lineage>
        <taxon>Viruses</taxon>
        <taxon>Viruses incertae sedis</taxon>
        <taxon>Naldaviricetes</taxon>
        <taxon>Lefavirales</taxon>
        <taxon>Baculoviridae</taxon>
        <taxon>Alphabaculovirus</taxon>
        <taxon>Alphabaculovirus eupseudoconspersae</taxon>
    </lineage>
</organism>
<sequence length="198" mass="22757">MNINLYYPNDRDNDLITFTIPSGLVSIDVFAYNFKVSAVNDFGESKKITTKLVSGYETHYRKINMNIFTTLNEKIDGYVVSCVRLPFVATNFITLPNFSKPLSIVVVQIRDETQVWHVFGVRKHFEFKVFQRVQGILVCQNGNERFYKKELIAVCGNVPATFVTAMGRHTNNTLDLNMIIVTHPHIRHNKENVTLIIK</sequence>
<dbReference type="OrthoDB" id="10040at10239"/>
<reference evidence="1 2" key="1">
    <citation type="journal article" date="2009" name="Virus Genes">
        <title>Morphology and genome of Euproctis pseudoconspersa nucleopolyhedrovirus.</title>
        <authorList>
            <person name="Tang X.D."/>
            <person name="Xiao Q."/>
            <person name="Ma X.C."/>
            <person name="Zhu Z.R."/>
            <person name="Zhang C.X."/>
        </authorList>
    </citation>
    <scope>NUCLEOTIDE SEQUENCE [LARGE SCALE GENOMIC DNA]</scope>
    <source>
        <strain evidence="1 2">Hangzhou</strain>
    </source>
</reference>
<dbReference type="KEGG" id="vg:7804675"/>
<keyword evidence="2" id="KW-1185">Reference proteome</keyword>
<name>C3TWR7_9ABAC</name>
<dbReference type="InterPro" id="IPR009235">
    <property type="entry name" value="AcMNPV_Orf146"/>
</dbReference>
<dbReference type="GeneID" id="7804675"/>
<protein>
    <submittedName>
        <fullName evidence="1">EP23</fullName>
    </submittedName>
</protein>
<dbReference type="RefSeq" id="YP_002854619.1">
    <property type="nucleotide sequence ID" value="NC_012639.1"/>
</dbReference>
<evidence type="ECO:0000313" key="2">
    <source>
        <dbReference type="Proteomes" id="UP000203846"/>
    </source>
</evidence>
<dbReference type="Pfam" id="PF05959">
    <property type="entry name" value="DUF884"/>
    <property type="match status" value="1"/>
</dbReference>
<evidence type="ECO:0000313" key="1">
    <source>
        <dbReference type="EMBL" id="ACO53459.1"/>
    </source>
</evidence>